<organism evidence="1 2">
    <name type="scientific">Penicillium frequentans</name>
    <dbReference type="NCBI Taxonomy" id="3151616"/>
    <lineage>
        <taxon>Eukaryota</taxon>
        <taxon>Fungi</taxon>
        <taxon>Dikarya</taxon>
        <taxon>Ascomycota</taxon>
        <taxon>Pezizomycotina</taxon>
        <taxon>Eurotiomycetes</taxon>
        <taxon>Eurotiomycetidae</taxon>
        <taxon>Eurotiales</taxon>
        <taxon>Aspergillaceae</taxon>
        <taxon>Penicillium</taxon>
    </lineage>
</organism>
<evidence type="ECO:0000313" key="1">
    <source>
        <dbReference type="EMBL" id="KAJ5557539.1"/>
    </source>
</evidence>
<reference evidence="1 2" key="1">
    <citation type="journal article" date="2023" name="IMA Fungus">
        <title>Comparative genomic study of the Penicillium genus elucidates a diverse pangenome and 15 lateral gene transfer events.</title>
        <authorList>
            <person name="Petersen C."/>
            <person name="Sorensen T."/>
            <person name="Nielsen M.R."/>
            <person name="Sondergaard T.E."/>
            <person name="Sorensen J.L."/>
            <person name="Fitzpatrick D.A."/>
            <person name="Frisvad J.C."/>
            <person name="Nielsen K.L."/>
        </authorList>
    </citation>
    <scope>NUCLEOTIDE SEQUENCE [LARGE SCALE GENOMIC DNA]</scope>
    <source>
        <strain evidence="1 2">IBT 35679</strain>
    </source>
</reference>
<evidence type="ECO:0000313" key="2">
    <source>
        <dbReference type="Proteomes" id="UP001220324"/>
    </source>
</evidence>
<accession>A0AAD6GJY1</accession>
<name>A0AAD6GJY1_9EURO</name>
<dbReference type="Proteomes" id="UP001220324">
    <property type="component" value="Unassembled WGS sequence"/>
</dbReference>
<sequence>MMMMIWKATEADITLEFKATCTGGSGTIQVRDISYIGPEIVCTSHCDSSVLRTSEELLKDGDSTSTHFDDIWDGDSFGVAVDNDAPGGGQCMYIASEFSYYELNQTIADAQVGQTYHASAMWRLKSSSADAESYPTCTFDIRVTNLDEELLLDLAHMSYTLTTNDSGWMSVNGAWNATVSSAIAKIYMNCDSEQSEYYPDVEIPDVHLRFQRVICIAPSSSAIASSTPLRTSTQSSSVVVSPVSSSSVITHSVSVPAASVSSRADRSASILSTHVSTSANDITLSEYGSHSATSTVFATQTSTITACPSKVPKCPATAKSTYLTTETIVVSTTVCPVTAAGRSHTTTALTADDGSYASTILTTRTVIVTNCPARSQTTYTSTQTVVVGTTVVFVGPLPAASSSTTTEASVARARSLVASGNEQIQRGTVQLSGHPQDVK</sequence>
<protein>
    <submittedName>
        <fullName evidence="1">Uncharacterized protein</fullName>
    </submittedName>
</protein>
<gene>
    <name evidence="1" type="ORF">N7494_001454</name>
</gene>
<comment type="caution">
    <text evidence="1">The sequence shown here is derived from an EMBL/GenBank/DDBJ whole genome shotgun (WGS) entry which is preliminary data.</text>
</comment>
<dbReference type="EMBL" id="JAQIZZ010000001">
    <property type="protein sequence ID" value="KAJ5557539.1"/>
    <property type="molecule type" value="Genomic_DNA"/>
</dbReference>
<dbReference type="AlphaFoldDB" id="A0AAD6GJY1"/>
<keyword evidence="2" id="KW-1185">Reference proteome</keyword>
<proteinExistence type="predicted"/>